<reference evidence="1 2" key="1">
    <citation type="submission" date="2024-02" db="EMBL/GenBank/DDBJ databases">
        <title>Identification of pathogenicity and growth-promoting function of Pseudomonas putida variant.</title>
        <authorList>
            <person name="Sun J."/>
        </authorList>
    </citation>
    <scope>NUCLEOTIDE SEQUENCE [LARGE SCALE GENOMIC DNA]</scope>
    <source>
        <strain evidence="1 2">A03</strain>
    </source>
</reference>
<dbReference type="EMBL" id="JBBHLC010000055">
    <property type="protein sequence ID" value="MEJ5864931.1"/>
    <property type="molecule type" value="Genomic_DNA"/>
</dbReference>
<keyword evidence="2" id="KW-1185">Reference proteome</keyword>
<evidence type="ECO:0000313" key="2">
    <source>
        <dbReference type="Proteomes" id="UP001380290"/>
    </source>
</evidence>
<comment type="caution">
    <text evidence="1">The sequence shown here is derived from an EMBL/GenBank/DDBJ whole genome shotgun (WGS) entry which is preliminary data.</text>
</comment>
<dbReference type="Proteomes" id="UP001380290">
    <property type="component" value="Unassembled WGS sequence"/>
</dbReference>
<dbReference type="RefSeq" id="WP_339600008.1">
    <property type="nucleotide sequence ID" value="NZ_JBBHLC010000055.1"/>
</dbReference>
<name>A0ABU8QW98_9PSED</name>
<proteinExistence type="predicted"/>
<sequence length="164" mass="18734">MKLHVLTRKYILEKAGVNTAKMTSISGTLKWVPVMILPASGQPDKASFIKSVIADVDDRSKRSHFVAMIDAIFSGMTLDDFSEHFANCAVKYKVAGKFEYANKVENLRELKHGNKDRIYLYPYTGKSERYLFFLEAAHKNQEQTEKSVKDRLGDLIKKIIDEKL</sequence>
<accession>A0ABU8QW98</accession>
<gene>
    <name evidence="1" type="ORF">V7S98_17070</name>
</gene>
<organism evidence="1 2">
    <name type="scientific">Pseudomonas farsensis</name>
    <dbReference type="NCBI Taxonomy" id="2745492"/>
    <lineage>
        <taxon>Bacteria</taxon>
        <taxon>Pseudomonadati</taxon>
        <taxon>Pseudomonadota</taxon>
        <taxon>Gammaproteobacteria</taxon>
        <taxon>Pseudomonadales</taxon>
        <taxon>Pseudomonadaceae</taxon>
        <taxon>Pseudomonas</taxon>
    </lineage>
</organism>
<protein>
    <submittedName>
        <fullName evidence="1">Uncharacterized protein</fullName>
    </submittedName>
</protein>
<evidence type="ECO:0000313" key="1">
    <source>
        <dbReference type="EMBL" id="MEJ5864931.1"/>
    </source>
</evidence>